<reference evidence="4" key="1">
    <citation type="submission" date="2022-12" db="EMBL/GenBank/DDBJ databases">
        <title>Draft genome assemblies for two species of Escallonia (Escalloniales).</title>
        <authorList>
            <person name="Chanderbali A."/>
            <person name="Dervinis C."/>
            <person name="Anghel I."/>
            <person name="Soltis D."/>
            <person name="Soltis P."/>
            <person name="Zapata F."/>
        </authorList>
    </citation>
    <scope>NUCLEOTIDE SEQUENCE</scope>
    <source>
        <strain evidence="4">UCBG92.1500</strain>
        <tissue evidence="4">Leaf</tissue>
    </source>
</reference>
<evidence type="ECO:0000313" key="5">
    <source>
        <dbReference type="Proteomes" id="UP001187471"/>
    </source>
</evidence>
<keyword evidence="5" id="KW-1185">Reference proteome</keyword>
<evidence type="ECO:0000256" key="2">
    <source>
        <dbReference type="SAM" id="MobiDB-lite"/>
    </source>
</evidence>
<dbReference type="SUPFAM" id="SSF54928">
    <property type="entry name" value="RNA-binding domain, RBD"/>
    <property type="match status" value="1"/>
</dbReference>
<feature type="region of interest" description="Disordered" evidence="2">
    <location>
        <begin position="47"/>
        <end position="81"/>
    </location>
</feature>
<comment type="caution">
    <text evidence="4">The sequence shown here is derived from an EMBL/GenBank/DDBJ whole genome shotgun (WGS) entry which is preliminary data.</text>
</comment>
<organism evidence="4 5">
    <name type="scientific">Escallonia rubra</name>
    <dbReference type="NCBI Taxonomy" id="112253"/>
    <lineage>
        <taxon>Eukaryota</taxon>
        <taxon>Viridiplantae</taxon>
        <taxon>Streptophyta</taxon>
        <taxon>Embryophyta</taxon>
        <taxon>Tracheophyta</taxon>
        <taxon>Spermatophyta</taxon>
        <taxon>Magnoliopsida</taxon>
        <taxon>eudicotyledons</taxon>
        <taxon>Gunneridae</taxon>
        <taxon>Pentapetalae</taxon>
        <taxon>asterids</taxon>
        <taxon>campanulids</taxon>
        <taxon>Escalloniales</taxon>
        <taxon>Escalloniaceae</taxon>
        <taxon>Escallonia</taxon>
    </lineage>
</organism>
<dbReference type="Pfam" id="PF00076">
    <property type="entry name" value="RRM_1"/>
    <property type="match status" value="1"/>
</dbReference>
<dbReference type="EMBL" id="JAVXUO010000015">
    <property type="protein sequence ID" value="KAK2996066.1"/>
    <property type="molecule type" value="Genomic_DNA"/>
</dbReference>
<dbReference type="InterPro" id="IPR035979">
    <property type="entry name" value="RBD_domain_sf"/>
</dbReference>
<gene>
    <name evidence="4" type="ORF">RJ640_022710</name>
</gene>
<dbReference type="InterPro" id="IPR000504">
    <property type="entry name" value="RRM_dom"/>
</dbReference>
<evidence type="ECO:0000259" key="3">
    <source>
        <dbReference type="PROSITE" id="PS50102"/>
    </source>
</evidence>
<dbReference type="GO" id="GO:0003723">
    <property type="term" value="F:RNA binding"/>
    <property type="evidence" value="ECO:0007669"/>
    <property type="project" value="UniProtKB-UniRule"/>
</dbReference>
<protein>
    <recommendedName>
        <fullName evidence="3">RRM domain-containing protein</fullName>
    </recommendedName>
</protein>
<sequence length="202" mass="22955">MPSINNTTTLRNGKQYEGNKPSLYLRLYLSVLLPRIPTIFCSKALKKNGDDQPEEGKHAAPAGGEPGAVRAGPAVQHNQRGDVRHIRQIRIGTSKDTRGTAFVVYEDIYDAKTAVDHLSGFNVANRYLIVLYYQQAKMSKKFDQCKKDEELTKLQEKYGVSTKDKMRASIREIKGLLNLLRQLSDGLRHNVQNIKRMLRWGR</sequence>
<evidence type="ECO:0000313" key="4">
    <source>
        <dbReference type="EMBL" id="KAK2996066.1"/>
    </source>
</evidence>
<accession>A0AA88S4U0</accession>
<dbReference type="Gene3D" id="3.30.70.330">
    <property type="match status" value="1"/>
</dbReference>
<feature type="domain" description="RRM" evidence="3">
    <location>
        <begin position="81"/>
        <end position="135"/>
    </location>
</feature>
<keyword evidence="1" id="KW-0694">RNA-binding</keyword>
<evidence type="ECO:0000256" key="1">
    <source>
        <dbReference type="PROSITE-ProRule" id="PRU00176"/>
    </source>
</evidence>
<name>A0AA88S4U0_9ASTE</name>
<feature type="compositionally biased region" description="Basic and acidic residues" evidence="2">
    <location>
        <begin position="47"/>
        <end position="58"/>
    </location>
</feature>
<proteinExistence type="predicted"/>
<dbReference type="AlphaFoldDB" id="A0AA88S4U0"/>
<dbReference type="InterPro" id="IPR012677">
    <property type="entry name" value="Nucleotide-bd_a/b_plait_sf"/>
</dbReference>
<dbReference type="Proteomes" id="UP001187471">
    <property type="component" value="Unassembled WGS sequence"/>
</dbReference>
<dbReference type="PROSITE" id="PS50102">
    <property type="entry name" value="RRM"/>
    <property type="match status" value="1"/>
</dbReference>